<feature type="transmembrane region" description="Helical" evidence="1">
    <location>
        <begin position="20"/>
        <end position="41"/>
    </location>
</feature>
<dbReference type="Pfam" id="PF15860">
    <property type="entry name" value="DUF4728"/>
    <property type="match status" value="1"/>
</dbReference>
<dbReference type="AlphaFoldDB" id="A0A6P8X688"/>
<dbReference type="PANTHER" id="PTHR36694">
    <property type="entry name" value="PASIFLORA 1, ISOFORM A-RELATED"/>
    <property type="match status" value="1"/>
</dbReference>
<name>A0A6P8X688_DROAB</name>
<evidence type="ECO:0000256" key="1">
    <source>
        <dbReference type="SAM" id="Phobius"/>
    </source>
</evidence>
<organism evidence="2 3">
    <name type="scientific">Drosophila albomicans</name>
    <name type="common">Fruit fly</name>
    <dbReference type="NCBI Taxonomy" id="7291"/>
    <lineage>
        <taxon>Eukaryota</taxon>
        <taxon>Metazoa</taxon>
        <taxon>Ecdysozoa</taxon>
        <taxon>Arthropoda</taxon>
        <taxon>Hexapoda</taxon>
        <taxon>Insecta</taxon>
        <taxon>Pterygota</taxon>
        <taxon>Neoptera</taxon>
        <taxon>Endopterygota</taxon>
        <taxon>Diptera</taxon>
        <taxon>Brachycera</taxon>
        <taxon>Muscomorpha</taxon>
        <taxon>Ephydroidea</taxon>
        <taxon>Drosophilidae</taxon>
        <taxon>Drosophila</taxon>
    </lineage>
</organism>
<sequence length="193" mass="21912">MVEMLKKLVFMRLQTAGVVVGWLGVVFSSLAIIITACAVGHSDKIAGVISKTLLDRTDQDTHDSIQTFIVLYGSFYLGVCILHFLAAGFLVIGAMKNRHLMLLPWLVLNAIDIFLNVLSLLFSTFDTDSEYFPYFLRFVATFLYSILYVYIYWGIVSLYHHIQMNKDAGHEMTCRVAEPLPQKAPLYNVYNKI</sequence>
<gene>
    <name evidence="3" type="primary">LOC117570779</name>
</gene>
<feature type="transmembrane region" description="Helical" evidence="1">
    <location>
        <begin position="102"/>
        <end position="122"/>
    </location>
</feature>
<keyword evidence="1" id="KW-1133">Transmembrane helix</keyword>
<protein>
    <submittedName>
        <fullName evidence="3">Uncharacterized protein LOC117570779</fullName>
    </submittedName>
</protein>
<dbReference type="Proteomes" id="UP000515160">
    <property type="component" value="Chromosome 3"/>
</dbReference>
<keyword evidence="1" id="KW-0812">Transmembrane</keyword>
<dbReference type="GeneID" id="117570779"/>
<dbReference type="PANTHER" id="PTHR36694:SF11">
    <property type="entry name" value="LP21121P-RELATED"/>
    <property type="match status" value="1"/>
</dbReference>
<dbReference type="InterPro" id="IPR031720">
    <property type="entry name" value="DUF4728"/>
</dbReference>
<dbReference type="OrthoDB" id="8118226at2759"/>
<dbReference type="RefSeq" id="XP_034108509.1">
    <property type="nucleotide sequence ID" value="XM_034252618.2"/>
</dbReference>
<accession>A0A6P8X688</accession>
<reference evidence="3" key="1">
    <citation type="submission" date="2025-08" db="UniProtKB">
        <authorList>
            <consortium name="RefSeq"/>
        </authorList>
    </citation>
    <scope>IDENTIFICATION</scope>
    <source>
        <strain evidence="3">15112-1751.03</strain>
        <tissue evidence="3">Whole Adult</tissue>
    </source>
</reference>
<keyword evidence="2" id="KW-1185">Reference proteome</keyword>
<feature type="transmembrane region" description="Helical" evidence="1">
    <location>
        <begin position="134"/>
        <end position="156"/>
    </location>
</feature>
<evidence type="ECO:0000313" key="3">
    <source>
        <dbReference type="RefSeq" id="XP_034108509.1"/>
    </source>
</evidence>
<evidence type="ECO:0000313" key="2">
    <source>
        <dbReference type="Proteomes" id="UP000515160"/>
    </source>
</evidence>
<keyword evidence="1" id="KW-0472">Membrane</keyword>
<proteinExistence type="predicted"/>
<feature type="transmembrane region" description="Helical" evidence="1">
    <location>
        <begin position="69"/>
        <end position="95"/>
    </location>
</feature>